<comment type="function">
    <text evidence="9">Acts as an effector of RABF2A and RABF2B. Involved in vacuolar transport of storage proteins. Regulates membrane trafficking to protein storage vacuoles (PSVs). Binds specifically to phosphatidylinositol 3-monophosphate (PtdIns3P).</text>
</comment>
<dbReference type="GO" id="GO:0035091">
    <property type="term" value="F:phosphatidylinositol binding"/>
    <property type="evidence" value="ECO:0007669"/>
    <property type="project" value="InterPro"/>
</dbReference>
<feature type="domain" description="PX" evidence="11">
    <location>
        <begin position="48"/>
        <end position="165"/>
    </location>
</feature>
<keyword evidence="3" id="KW-0813">Transport</keyword>
<dbReference type="PANTHER" id="PTHR46856:SF1">
    <property type="entry name" value="PX DOMAIN-CONTAINING PROTEIN EREL1-RELATED"/>
    <property type="match status" value="1"/>
</dbReference>
<evidence type="ECO:0000256" key="10">
    <source>
        <dbReference type="SAM" id="MobiDB-lite"/>
    </source>
</evidence>
<feature type="compositionally biased region" description="Basic residues" evidence="10">
    <location>
        <begin position="1"/>
        <end position="12"/>
    </location>
</feature>
<name>A0AAV1SNT8_9ROSI</name>
<keyword evidence="13" id="KW-1185">Reference proteome</keyword>
<dbReference type="InterPro" id="IPR044588">
    <property type="entry name" value="EREX-like"/>
</dbReference>
<dbReference type="GO" id="GO:0015031">
    <property type="term" value="P:protein transport"/>
    <property type="evidence" value="ECO:0007669"/>
    <property type="project" value="UniProtKB-KW"/>
</dbReference>
<gene>
    <name evidence="12" type="ORF">DCAF_LOCUS24882</name>
</gene>
<evidence type="ECO:0000256" key="6">
    <source>
        <dbReference type="ARBA" id="ARBA00022927"/>
    </source>
</evidence>
<keyword evidence="6" id="KW-0653">Protein transport</keyword>
<dbReference type="Proteomes" id="UP001314170">
    <property type="component" value="Unassembled WGS sequence"/>
</dbReference>
<dbReference type="InterPro" id="IPR001683">
    <property type="entry name" value="PX_dom"/>
</dbReference>
<evidence type="ECO:0000256" key="9">
    <source>
        <dbReference type="ARBA" id="ARBA00055681"/>
    </source>
</evidence>
<evidence type="ECO:0000256" key="7">
    <source>
        <dbReference type="ARBA" id="ARBA00023054"/>
    </source>
</evidence>
<sequence>MQRLRSPPKHRHDGTSPLPLGMDWSPPPRKWSGRETVWPHDPRTGWSYCVTIPSWVVLPKTRDSDPVVFYRVQVGVQSPEGVTTMRGVLRRFNDFMKLFNDLKKAFPRKNLPPAPPKGLLRLKSRALLEERRYSLEQWMTKLLSDIDLSRSVAVASFLELEAAARSSFQDVNHQSTEASPTSDSSSSLLQMPPNLSSSLAASSSVASDYGSDTAYETSDLGTPRLGRDENLGIGLGDLALDEDLTSPIEKLVKYGMSNIDEGLFMGQTILEQLEGIPRHKPHGGHMNNVTGKDRYNGNASKAPFLAGNGMELFSEPEPAKVFGHVRKLSSESIGSDGSSLRGSEISNAGVLNSSGDGSLDLPGVAEVSSSTEILGNTELQFSGDAHIVLPLDQRHKVNRVLVTMQRRLVTSKTDMEDLISRLNQEIAVKDYLTTKVKDLEVEIETTKQKNRENMQQAILIERERLTQMQWDMEELRRQSLEMELKLKSKEGEHSSTEFQMASTDHEKEKDIALEELDATRKQLEDLSKRYEELEAKSKADIKFLAKEFKSLKSSQTALKQELSQSLKEKSEVEKLLYEEREMKEREKITRKKLLNDCKILCDRLQECNVNLSSEDDKFILESSLADALDLLTTSDDQIGHLLAEAQLLFEDDKITAPDDNTRATNDELRKMLANIFTDNAKLRKQVNSIMRLALKMGSFSRSSNDEAPSSNNNDIRTEVGVWTLIGLARKVKGVCAMAVDWE</sequence>
<evidence type="ECO:0000313" key="12">
    <source>
        <dbReference type="EMBL" id="CAK7353736.1"/>
    </source>
</evidence>
<dbReference type="PANTHER" id="PTHR46856">
    <property type="entry name" value="PX DOMAIN-CONTAINING PROTEIN EREL1-RELATED"/>
    <property type="match status" value="1"/>
</dbReference>
<feature type="compositionally biased region" description="Low complexity" evidence="10">
    <location>
        <begin position="175"/>
        <end position="187"/>
    </location>
</feature>
<comment type="caution">
    <text evidence="12">The sequence shown here is derived from an EMBL/GenBank/DDBJ whole genome shotgun (WGS) entry which is preliminary data.</text>
</comment>
<evidence type="ECO:0000256" key="5">
    <source>
        <dbReference type="ARBA" id="ARBA00022753"/>
    </source>
</evidence>
<keyword evidence="8" id="KW-0472">Membrane</keyword>
<feature type="region of interest" description="Disordered" evidence="10">
    <location>
        <begin position="169"/>
        <end position="195"/>
    </location>
</feature>
<dbReference type="Gene3D" id="3.30.1520.10">
    <property type="entry name" value="Phox-like domain"/>
    <property type="match status" value="1"/>
</dbReference>
<dbReference type="SUPFAM" id="SSF64268">
    <property type="entry name" value="PX domain"/>
    <property type="match status" value="1"/>
</dbReference>
<accession>A0AAV1SNT8</accession>
<dbReference type="Pfam" id="PF00787">
    <property type="entry name" value="PX"/>
    <property type="match status" value="1"/>
</dbReference>
<evidence type="ECO:0000256" key="1">
    <source>
        <dbReference type="ARBA" id="ARBA00004481"/>
    </source>
</evidence>
<keyword evidence="7" id="KW-0175">Coiled coil</keyword>
<dbReference type="SMART" id="SM00312">
    <property type="entry name" value="PX"/>
    <property type="match status" value="1"/>
</dbReference>
<evidence type="ECO:0000256" key="3">
    <source>
        <dbReference type="ARBA" id="ARBA00022448"/>
    </source>
</evidence>
<evidence type="ECO:0000259" key="11">
    <source>
        <dbReference type="PROSITE" id="PS50195"/>
    </source>
</evidence>
<feature type="region of interest" description="Disordered" evidence="10">
    <location>
        <begin position="1"/>
        <end position="27"/>
    </location>
</feature>
<proteinExistence type="predicted"/>
<keyword evidence="4" id="KW-0963">Cytoplasm</keyword>
<feature type="region of interest" description="Disordered" evidence="10">
    <location>
        <begin position="488"/>
        <end position="507"/>
    </location>
</feature>
<evidence type="ECO:0000256" key="2">
    <source>
        <dbReference type="ARBA" id="ARBA00004514"/>
    </source>
</evidence>
<keyword evidence="5" id="KW-0967">Endosome</keyword>
<dbReference type="GO" id="GO:0005829">
    <property type="term" value="C:cytosol"/>
    <property type="evidence" value="ECO:0007669"/>
    <property type="project" value="UniProtKB-SubCell"/>
</dbReference>
<evidence type="ECO:0000256" key="4">
    <source>
        <dbReference type="ARBA" id="ARBA00022490"/>
    </source>
</evidence>
<dbReference type="AlphaFoldDB" id="A0AAV1SNT8"/>
<dbReference type="EMBL" id="CAWUPB010001194">
    <property type="protein sequence ID" value="CAK7353736.1"/>
    <property type="molecule type" value="Genomic_DNA"/>
</dbReference>
<evidence type="ECO:0000256" key="8">
    <source>
        <dbReference type="ARBA" id="ARBA00023136"/>
    </source>
</evidence>
<organism evidence="12 13">
    <name type="scientific">Dovyalis caffra</name>
    <dbReference type="NCBI Taxonomy" id="77055"/>
    <lineage>
        <taxon>Eukaryota</taxon>
        <taxon>Viridiplantae</taxon>
        <taxon>Streptophyta</taxon>
        <taxon>Embryophyta</taxon>
        <taxon>Tracheophyta</taxon>
        <taxon>Spermatophyta</taxon>
        <taxon>Magnoliopsida</taxon>
        <taxon>eudicotyledons</taxon>
        <taxon>Gunneridae</taxon>
        <taxon>Pentapetalae</taxon>
        <taxon>rosids</taxon>
        <taxon>fabids</taxon>
        <taxon>Malpighiales</taxon>
        <taxon>Salicaceae</taxon>
        <taxon>Flacourtieae</taxon>
        <taxon>Dovyalis</taxon>
    </lineage>
</organism>
<dbReference type="FunFam" id="3.30.1520.10:FF:000060">
    <property type="entry name" value="Phox (PX) domain-containing protein"/>
    <property type="match status" value="1"/>
</dbReference>
<evidence type="ECO:0000313" key="13">
    <source>
        <dbReference type="Proteomes" id="UP001314170"/>
    </source>
</evidence>
<dbReference type="InterPro" id="IPR036871">
    <property type="entry name" value="PX_dom_sf"/>
</dbReference>
<comment type="subcellular location">
    <subcellularLocation>
        <location evidence="2">Cytoplasm</location>
        <location evidence="2">Cytosol</location>
    </subcellularLocation>
    <subcellularLocation>
        <location evidence="1">Endosome membrane</location>
        <topology evidence="1">Peripheral membrane protein</topology>
    </subcellularLocation>
</comment>
<dbReference type="GO" id="GO:0010008">
    <property type="term" value="C:endosome membrane"/>
    <property type="evidence" value="ECO:0007669"/>
    <property type="project" value="UniProtKB-SubCell"/>
</dbReference>
<protein>
    <recommendedName>
        <fullName evidence="11">PX domain-containing protein</fullName>
    </recommendedName>
</protein>
<reference evidence="12 13" key="1">
    <citation type="submission" date="2024-01" db="EMBL/GenBank/DDBJ databases">
        <authorList>
            <person name="Waweru B."/>
        </authorList>
    </citation>
    <scope>NUCLEOTIDE SEQUENCE [LARGE SCALE GENOMIC DNA]</scope>
</reference>
<dbReference type="PROSITE" id="PS50195">
    <property type="entry name" value="PX"/>
    <property type="match status" value="1"/>
</dbReference>